<keyword evidence="2" id="KW-1185">Reference proteome</keyword>
<sequence length="203" mass="22107">ILVPLYIYPTPETWAPLYRAADAQPDLDFYVVVNPANGPGLGALPDANYVDALARLTALGNVRVIGYVHCSYGRRPVEDIVADVEAYARWEGEMGKTIVVDGIFIDETPSSTEFVEYLAALANAGRTILNRNVLVPKMVTTATAGAEVIYNPGVVVDPIFYQAADYIVAFENAAQQWVNPVVRQGFARLPRALVRRSVAVAHS</sequence>
<comment type="caution">
    <text evidence="1">The sequence shown here is derived from an EMBL/GenBank/DDBJ whole genome shotgun (WGS) entry which is preliminary data.</text>
</comment>
<organism evidence="1 2">
    <name type="scientific">Cryphonectria parasitica (strain ATCC 38755 / EP155)</name>
    <dbReference type="NCBI Taxonomy" id="660469"/>
    <lineage>
        <taxon>Eukaryota</taxon>
        <taxon>Fungi</taxon>
        <taxon>Dikarya</taxon>
        <taxon>Ascomycota</taxon>
        <taxon>Pezizomycotina</taxon>
        <taxon>Sordariomycetes</taxon>
        <taxon>Sordariomycetidae</taxon>
        <taxon>Diaporthales</taxon>
        <taxon>Cryphonectriaceae</taxon>
        <taxon>Cryphonectria-Endothia species complex</taxon>
        <taxon>Cryphonectria</taxon>
    </lineage>
</organism>
<accession>A0A9P5CKB5</accession>
<evidence type="ECO:0000313" key="2">
    <source>
        <dbReference type="Proteomes" id="UP000803844"/>
    </source>
</evidence>
<evidence type="ECO:0008006" key="3">
    <source>
        <dbReference type="Google" id="ProtNLM"/>
    </source>
</evidence>
<dbReference type="Proteomes" id="UP000803844">
    <property type="component" value="Unassembled WGS sequence"/>
</dbReference>
<dbReference type="InterPro" id="IPR021986">
    <property type="entry name" value="Spherulin4"/>
</dbReference>
<feature type="non-terminal residue" evidence="1">
    <location>
        <position position="1"/>
    </location>
</feature>
<reference evidence="1" key="1">
    <citation type="journal article" date="2020" name="Phytopathology">
        <title>Genome sequence of the chestnut blight fungus Cryphonectria parasitica EP155: A fundamental resource for an archetypical invasive plant pathogen.</title>
        <authorList>
            <person name="Crouch J.A."/>
            <person name="Dawe A."/>
            <person name="Aerts A."/>
            <person name="Barry K."/>
            <person name="Churchill A.C.L."/>
            <person name="Grimwood J."/>
            <person name="Hillman B."/>
            <person name="Milgroom M.G."/>
            <person name="Pangilinan J."/>
            <person name="Smith M."/>
            <person name="Salamov A."/>
            <person name="Schmutz J."/>
            <person name="Yadav J."/>
            <person name="Grigoriev I.V."/>
            <person name="Nuss D."/>
        </authorList>
    </citation>
    <scope>NUCLEOTIDE SEQUENCE</scope>
    <source>
        <strain evidence="1">EP155</strain>
    </source>
</reference>
<dbReference type="PANTHER" id="PTHR35040:SF9">
    <property type="entry name" value="4-LIKE CELL SURFACE PROTEIN, PUTATIVE (AFU_ORTHOLOGUE AFUA_4G14080)-RELATED"/>
    <property type="match status" value="1"/>
</dbReference>
<dbReference type="PANTHER" id="PTHR35040">
    <property type="match status" value="1"/>
</dbReference>
<dbReference type="EMBL" id="MU032351">
    <property type="protein sequence ID" value="KAF3761883.1"/>
    <property type="molecule type" value="Genomic_DNA"/>
</dbReference>
<proteinExistence type="predicted"/>
<evidence type="ECO:0000313" key="1">
    <source>
        <dbReference type="EMBL" id="KAF3761883.1"/>
    </source>
</evidence>
<dbReference type="Pfam" id="PF12138">
    <property type="entry name" value="Spherulin4"/>
    <property type="match status" value="1"/>
</dbReference>
<name>A0A9P5CKB5_CRYP1</name>
<gene>
    <name evidence="1" type="ORF">M406DRAFT_234055</name>
</gene>
<feature type="non-terminal residue" evidence="1">
    <location>
        <position position="203"/>
    </location>
</feature>
<dbReference type="RefSeq" id="XP_040772862.1">
    <property type="nucleotide sequence ID" value="XM_040915965.1"/>
</dbReference>
<protein>
    <recommendedName>
        <fullName evidence="3">Spherulation-specific family 4</fullName>
    </recommendedName>
</protein>
<dbReference type="AlphaFoldDB" id="A0A9P5CKB5"/>
<dbReference type="GeneID" id="63833094"/>
<dbReference type="OrthoDB" id="5342184at2759"/>